<evidence type="ECO:0000313" key="3">
    <source>
        <dbReference type="Proteomes" id="UP000039865"/>
    </source>
</evidence>
<gene>
    <name evidence="2" type="primary">Contig7063.g7556</name>
    <name evidence="2" type="ORF">STYLEM_9786</name>
</gene>
<feature type="compositionally biased region" description="Polar residues" evidence="1">
    <location>
        <begin position="411"/>
        <end position="424"/>
    </location>
</feature>
<feature type="compositionally biased region" description="Acidic residues" evidence="1">
    <location>
        <begin position="360"/>
        <end position="375"/>
    </location>
</feature>
<reference evidence="2 3" key="1">
    <citation type="submission" date="2014-06" db="EMBL/GenBank/DDBJ databases">
        <authorList>
            <person name="Swart Estienne"/>
        </authorList>
    </citation>
    <scope>NUCLEOTIDE SEQUENCE [LARGE SCALE GENOMIC DNA]</scope>
    <source>
        <strain evidence="2 3">130c</strain>
    </source>
</reference>
<dbReference type="EMBL" id="CCKQ01009304">
    <property type="protein sequence ID" value="CDW80782.1"/>
    <property type="molecule type" value="Genomic_DNA"/>
</dbReference>
<sequence length="424" mass="48602">MTSQSSDQQKIQSFLDSLDEILNDRYEQQKVKYANEVNFDIDNERDIRTVASSNSGSNSTQSKVPLIGGFRWSEIIREPERKRKSSSPLEIVQNTELDVPPRVQLQLSEKKKPLAQERISQFTNASTNITNTVGDRTSLFGILTDRSRFSFANQAPPDLSRLSSAHENLLFDRKMPQLPETLRINSQVVDRNSSIFAHMRQNSENSLFEPVRDTHAQTSRHGAQRHLDFRAFSDDLPIQYQNQNLEELNEVSSGKEDEEEEEKKFSQEALSSEHESRKNSFQDRNMDTGNPQYISQKSKIGNKTLLSRNQGPQTGIRVNTDNQNIRLPVNYSLGLTSQNEYLKHSYSDEFIFGEEVSNHEDEEGNVDNSDEDIPNNEELHPQRVYQHGRQLSDSKSNLSATKNPQRKKTNETIVNAQLNLKDTR</sequence>
<feature type="compositionally biased region" description="Polar residues" evidence="1">
    <location>
        <begin position="287"/>
        <end position="318"/>
    </location>
</feature>
<name>A0A078AGY4_STYLE</name>
<proteinExistence type="predicted"/>
<dbReference type="AlphaFoldDB" id="A0A078AGY4"/>
<evidence type="ECO:0000313" key="2">
    <source>
        <dbReference type="EMBL" id="CDW80782.1"/>
    </source>
</evidence>
<evidence type="ECO:0000256" key="1">
    <source>
        <dbReference type="SAM" id="MobiDB-lite"/>
    </source>
</evidence>
<dbReference type="InParanoid" id="A0A078AGY4"/>
<feature type="compositionally biased region" description="Basic and acidic residues" evidence="1">
    <location>
        <begin position="262"/>
        <end position="286"/>
    </location>
</feature>
<feature type="region of interest" description="Disordered" evidence="1">
    <location>
        <begin position="358"/>
        <end position="424"/>
    </location>
</feature>
<feature type="region of interest" description="Disordered" evidence="1">
    <location>
        <begin position="249"/>
        <end position="318"/>
    </location>
</feature>
<protein>
    <submittedName>
        <fullName evidence="2">Uncharacterized protein</fullName>
    </submittedName>
</protein>
<keyword evidence="3" id="KW-1185">Reference proteome</keyword>
<feature type="compositionally biased region" description="Polar residues" evidence="1">
    <location>
        <begin position="389"/>
        <end position="403"/>
    </location>
</feature>
<organism evidence="2 3">
    <name type="scientific">Stylonychia lemnae</name>
    <name type="common">Ciliate</name>
    <dbReference type="NCBI Taxonomy" id="5949"/>
    <lineage>
        <taxon>Eukaryota</taxon>
        <taxon>Sar</taxon>
        <taxon>Alveolata</taxon>
        <taxon>Ciliophora</taxon>
        <taxon>Intramacronucleata</taxon>
        <taxon>Spirotrichea</taxon>
        <taxon>Stichotrichia</taxon>
        <taxon>Sporadotrichida</taxon>
        <taxon>Oxytrichidae</taxon>
        <taxon>Stylonychinae</taxon>
        <taxon>Stylonychia</taxon>
    </lineage>
</organism>
<dbReference type="Proteomes" id="UP000039865">
    <property type="component" value="Unassembled WGS sequence"/>
</dbReference>
<accession>A0A078AGY4</accession>